<dbReference type="Pfam" id="PF00170">
    <property type="entry name" value="bZIP_1"/>
    <property type="match status" value="1"/>
</dbReference>
<reference evidence="8" key="1">
    <citation type="submission" date="2020-05" db="EMBL/GenBank/DDBJ databases">
        <title>WGS assembly of Panicum virgatum.</title>
        <authorList>
            <person name="Lovell J.T."/>
            <person name="Jenkins J."/>
            <person name="Shu S."/>
            <person name="Juenger T.E."/>
            <person name="Schmutz J."/>
        </authorList>
    </citation>
    <scope>NUCLEOTIDE SEQUENCE</scope>
    <source>
        <strain evidence="8">AP13</strain>
    </source>
</reference>
<dbReference type="PANTHER" id="PTHR45764:SF35">
    <property type="entry name" value="BZIP TRANSCRIPTION FACTOR"/>
    <property type="match status" value="1"/>
</dbReference>
<dbReference type="Proteomes" id="UP000823388">
    <property type="component" value="Chromosome 9K"/>
</dbReference>
<feature type="compositionally biased region" description="Basic residues" evidence="6">
    <location>
        <begin position="24"/>
        <end position="43"/>
    </location>
</feature>
<accession>A0A8T0NUK7</accession>
<dbReference type="EMBL" id="CM029053">
    <property type="protein sequence ID" value="KAG2552498.1"/>
    <property type="molecule type" value="Genomic_DNA"/>
</dbReference>
<dbReference type="GO" id="GO:0046982">
    <property type="term" value="F:protein heterodimerization activity"/>
    <property type="evidence" value="ECO:0007669"/>
    <property type="project" value="UniProtKB-ARBA"/>
</dbReference>
<evidence type="ECO:0000256" key="1">
    <source>
        <dbReference type="ARBA" id="ARBA00004123"/>
    </source>
</evidence>
<dbReference type="PROSITE" id="PS50217">
    <property type="entry name" value="BZIP"/>
    <property type="match status" value="1"/>
</dbReference>
<evidence type="ECO:0000256" key="6">
    <source>
        <dbReference type="SAM" id="MobiDB-lite"/>
    </source>
</evidence>
<keyword evidence="3" id="KW-0238">DNA-binding</keyword>
<evidence type="ECO:0000256" key="5">
    <source>
        <dbReference type="ARBA" id="ARBA00023242"/>
    </source>
</evidence>
<keyword evidence="2" id="KW-0805">Transcription regulation</keyword>
<dbReference type="GO" id="GO:0000976">
    <property type="term" value="F:transcription cis-regulatory region binding"/>
    <property type="evidence" value="ECO:0007669"/>
    <property type="project" value="TreeGrafter"/>
</dbReference>
<keyword evidence="5" id="KW-0539">Nucleus</keyword>
<dbReference type="SMART" id="SM00338">
    <property type="entry name" value="BRLZ"/>
    <property type="match status" value="1"/>
</dbReference>
<dbReference type="PROSITE" id="PS00036">
    <property type="entry name" value="BZIP_BASIC"/>
    <property type="match status" value="1"/>
</dbReference>
<feature type="compositionally biased region" description="Low complexity" evidence="6">
    <location>
        <begin position="1"/>
        <end position="18"/>
    </location>
</feature>
<proteinExistence type="predicted"/>
<evidence type="ECO:0000259" key="7">
    <source>
        <dbReference type="PROSITE" id="PS50217"/>
    </source>
</evidence>
<feature type="region of interest" description="Disordered" evidence="6">
    <location>
        <begin position="1"/>
        <end position="48"/>
    </location>
</feature>
<sequence length="166" mass="18029">MVATAAAAPQGARRAAVATEEERRRKRMTSNRLSARKSRMKRQQHVDDLTAEAERLRRENEAMRAGAGEALRPGRALEQENRVLAAHARQLCAALLLRNSQLRLLGGVAGVPLDVPGVPDHLVQLYGGPHQMPVTPLAPPPPLQLPLEIQMLLQPADVMDAVGVLV</sequence>
<dbReference type="PANTHER" id="PTHR45764">
    <property type="entry name" value="BZIP TRANSCRIPTION FACTOR 44"/>
    <property type="match status" value="1"/>
</dbReference>
<evidence type="ECO:0000256" key="2">
    <source>
        <dbReference type="ARBA" id="ARBA00023015"/>
    </source>
</evidence>
<evidence type="ECO:0000256" key="4">
    <source>
        <dbReference type="ARBA" id="ARBA00023163"/>
    </source>
</evidence>
<dbReference type="SUPFAM" id="SSF57959">
    <property type="entry name" value="Leucine zipper domain"/>
    <property type="match status" value="1"/>
</dbReference>
<protein>
    <recommendedName>
        <fullName evidence="7">BZIP domain-containing protein</fullName>
    </recommendedName>
</protein>
<dbReference type="GO" id="GO:0045893">
    <property type="term" value="P:positive regulation of DNA-templated transcription"/>
    <property type="evidence" value="ECO:0007669"/>
    <property type="project" value="TreeGrafter"/>
</dbReference>
<dbReference type="GO" id="GO:0003700">
    <property type="term" value="F:DNA-binding transcription factor activity"/>
    <property type="evidence" value="ECO:0007669"/>
    <property type="project" value="InterPro"/>
</dbReference>
<dbReference type="Gene3D" id="1.20.5.170">
    <property type="match status" value="1"/>
</dbReference>
<organism evidence="8 9">
    <name type="scientific">Panicum virgatum</name>
    <name type="common">Blackwell switchgrass</name>
    <dbReference type="NCBI Taxonomy" id="38727"/>
    <lineage>
        <taxon>Eukaryota</taxon>
        <taxon>Viridiplantae</taxon>
        <taxon>Streptophyta</taxon>
        <taxon>Embryophyta</taxon>
        <taxon>Tracheophyta</taxon>
        <taxon>Spermatophyta</taxon>
        <taxon>Magnoliopsida</taxon>
        <taxon>Liliopsida</taxon>
        <taxon>Poales</taxon>
        <taxon>Poaceae</taxon>
        <taxon>PACMAD clade</taxon>
        <taxon>Panicoideae</taxon>
        <taxon>Panicodae</taxon>
        <taxon>Paniceae</taxon>
        <taxon>Panicinae</taxon>
        <taxon>Panicum</taxon>
        <taxon>Panicum sect. Hiantes</taxon>
    </lineage>
</organism>
<dbReference type="GO" id="GO:0005634">
    <property type="term" value="C:nucleus"/>
    <property type="evidence" value="ECO:0007669"/>
    <property type="project" value="UniProtKB-SubCell"/>
</dbReference>
<comment type="subcellular location">
    <subcellularLocation>
        <location evidence="1">Nucleus</location>
    </subcellularLocation>
</comment>
<dbReference type="InterPro" id="IPR004827">
    <property type="entry name" value="bZIP"/>
</dbReference>
<evidence type="ECO:0000313" key="8">
    <source>
        <dbReference type="EMBL" id="KAG2552498.1"/>
    </source>
</evidence>
<keyword evidence="4" id="KW-0804">Transcription</keyword>
<dbReference type="InterPro" id="IPR046347">
    <property type="entry name" value="bZIP_sf"/>
</dbReference>
<dbReference type="AlphaFoldDB" id="A0A8T0NUK7"/>
<gene>
    <name evidence="8" type="ORF">PVAP13_9KG583700</name>
</gene>
<evidence type="ECO:0000313" key="9">
    <source>
        <dbReference type="Proteomes" id="UP000823388"/>
    </source>
</evidence>
<dbReference type="CDD" id="cd14702">
    <property type="entry name" value="bZIP_plant_GBF1"/>
    <property type="match status" value="1"/>
</dbReference>
<comment type="caution">
    <text evidence="8">The sequence shown here is derived from an EMBL/GenBank/DDBJ whole genome shotgun (WGS) entry which is preliminary data.</text>
</comment>
<dbReference type="InterPro" id="IPR045314">
    <property type="entry name" value="bZIP_plant_GBF1"/>
</dbReference>
<evidence type="ECO:0000256" key="3">
    <source>
        <dbReference type="ARBA" id="ARBA00023125"/>
    </source>
</evidence>
<name>A0A8T0NUK7_PANVG</name>
<keyword evidence="9" id="KW-1185">Reference proteome</keyword>
<feature type="domain" description="BZIP" evidence="7">
    <location>
        <begin position="21"/>
        <end position="84"/>
    </location>
</feature>
<dbReference type="FunFam" id="1.20.5.170:FF:000020">
    <property type="entry name" value="BZIP transcription factor"/>
    <property type="match status" value="1"/>
</dbReference>